<dbReference type="InterPro" id="IPR017441">
    <property type="entry name" value="Protein_kinase_ATP_BS"/>
</dbReference>
<dbReference type="PANTHER" id="PTHR24345:SF0">
    <property type="entry name" value="CELL CYCLE SERINE_THREONINE-PROTEIN KINASE CDC5_MSD2"/>
    <property type="match status" value="1"/>
</dbReference>
<comment type="similarity">
    <text evidence="7">Belongs to the protein kinase superfamily. Ser/Thr protein kinase family. CDC5/Polo subfamily.</text>
</comment>
<dbReference type="GO" id="GO:0005737">
    <property type="term" value="C:cytoplasm"/>
    <property type="evidence" value="ECO:0007669"/>
    <property type="project" value="TreeGrafter"/>
</dbReference>
<dbReference type="GeneID" id="94300993"/>
<dbReference type="EC" id="2.7.11.21" evidence="7"/>
<dbReference type="InterPro" id="IPR033701">
    <property type="entry name" value="POLO_box_1"/>
</dbReference>
<dbReference type="PROSITE" id="PS00107">
    <property type="entry name" value="PROTEIN_KINASE_ATP"/>
    <property type="match status" value="1"/>
</dbReference>
<dbReference type="KEGG" id="ssao:94300993"/>
<evidence type="ECO:0000256" key="1">
    <source>
        <dbReference type="ARBA" id="ARBA00022527"/>
    </source>
</evidence>
<dbReference type="AlphaFoldDB" id="A0A9P8LMD3"/>
<dbReference type="GO" id="GO:0000776">
    <property type="term" value="C:kinetochore"/>
    <property type="evidence" value="ECO:0007669"/>
    <property type="project" value="TreeGrafter"/>
</dbReference>
<keyword evidence="5 6" id="KW-0067">ATP-binding</keyword>
<dbReference type="Gene3D" id="3.30.200.20">
    <property type="entry name" value="Phosphorylase Kinase, domain 1"/>
    <property type="match status" value="1"/>
</dbReference>
<comment type="caution">
    <text evidence="10">The sequence shown here is derived from an EMBL/GenBank/DDBJ whole genome shotgun (WGS) entry which is preliminary data.</text>
</comment>
<dbReference type="PROSITE" id="PS00108">
    <property type="entry name" value="PROTEIN_KINASE_ST"/>
    <property type="match status" value="1"/>
</dbReference>
<evidence type="ECO:0000256" key="3">
    <source>
        <dbReference type="ARBA" id="ARBA00022741"/>
    </source>
</evidence>
<dbReference type="SMART" id="SM00220">
    <property type="entry name" value="S_TKc"/>
    <property type="match status" value="1"/>
</dbReference>
<dbReference type="RefSeq" id="XP_067761457.1">
    <property type="nucleotide sequence ID" value="XM_067910770.1"/>
</dbReference>
<feature type="domain" description="POLO box" evidence="9">
    <location>
        <begin position="541"/>
        <end position="633"/>
    </location>
</feature>
<dbReference type="PROSITE" id="PS50011">
    <property type="entry name" value="PROTEIN_KINASE_DOM"/>
    <property type="match status" value="1"/>
</dbReference>
<evidence type="ECO:0000256" key="6">
    <source>
        <dbReference type="PROSITE-ProRule" id="PRU10141"/>
    </source>
</evidence>
<comment type="catalytic activity">
    <reaction evidence="7">
        <text>L-threonyl-[protein] + ATP = O-phospho-L-threonyl-[protein] + ADP + H(+)</text>
        <dbReference type="Rhea" id="RHEA:46608"/>
        <dbReference type="Rhea" id="RHEA-COMP:11060"/>
        <dbReference type="Rhea" id="RHEA-COMP:11605"/>
        <dbReference type="ChEBI" id="CHEBI:15378"/>
        <dbReference type="ChEBI" id="CHEBI:30013"/>
        <dbReference type="ChEBI" id="CHEBI:30616"/>
        <dbReference type="ChEBI" id="CHEBI:61977"/>
        <dbReference type="ChEBI" id="CHEBI:456216"/>
        <dbReference type="EC" id="2.7.11.21"/>
    </reaction>
</comment>
<evidence type="ECO:0000256" key="5">
    <source>
        <dbReference type="ARBA" id="ARBA00022840"/>
    </source>
</evidence>
<dbReference type="GO" id="GO:0005634">
    <property type="term" value="C:nucleus"/>
    <property type="evidence" value="ECO:0007669"/>
    <property type="project" value="TreeGrafter"/>
</dbReference>
<evidence type="ECO:0000256" key="7">
    <source>
        <dbReference type="RuleBase" id="RU361162"/>
    </source>
</evidence>
<dbReference type="FunFam" id="3.30.200.20:FF:000042">
    <property type="entry name" value="Aurora kinase A"/>
    <property type="match status" value="1"/>
</dbReference>
<evidence type="ECO:0000256" key="4">
    <source>
        <dbReference type="ARBA" id="ARBA00022777"/>
    </source>
</evidence>
<sequence>MKKTNNLSHAQIYILYNNILFHSDFTTPKLMSLQGAPAIIQDAFHRKNYKTNNVLGKGGFAVVYHVTDMYSQENFACKLTQKSRLTKKKFFEKFTSEIKIHRQLIHPYIARVNNVFKDTLNYYMLMELCNGGTLSDIVRRRQKGLTEEEVQRITYEICQAYQYMKQHKIIHRDMKSSNVFLSILPCPEIDPGAERPPQCLQCKIGDFGLSVQLEADDEMHYTLCGTPNFLPPETIVSHVFRRLKINRECDMNIDAECQEICKQLVYKLQGNVGKPDYNAIESGHSYPSDMWSLGCIVYSLLYLRPPFESNNIQNTYRKIVRGEYQVNSKINPNVSNFAIDFISKLLVTDPNERMTIEQAMQHEWLQDGAAVKLKAYPLQCRDADFNAERWNTREMLKFCQYEEPIPVRIQQLKEGKIVYQKPQQQQVTQEITNKETRVETVENMNKGINIEDLLIKKFTSFFLLSFTIKLPNPIEFPPVMQYLDLLPDELNMNKLVEFRNNYPTDIQSIVFNEYDLWLKCMSASPSFNQCRDAFQIHNHTFTLSWIDFSNRYGFAYQLSNGCVGVLFNDMSIIVLSGNLKYIDYIDVFNFENYQRNAVQIQNKEEMQLTNDRQQVILRIKFQHAKEFISEKKYKLIMYFKEYLENRSIQPIVSEKRETSDYFISKYFDYFYDESSRVYGKNVTPDQINDGYKKRQQYINEYLTDEPLQLNLPNLPYAIKMMTCTTQKDAVQKIVTDYVSNVQKVCNVKTNPFTVKQMSEILVGKVVNLLTFPQLYIKRYHLNEQSGTLCILYNSKVFQVNYPDHIKIIIAHKTVSILSNRRELLVYPSTYLKQANFRFDELRTRIGEARRLYELVRRTRD</sequence>
<name>A0A9P8LMD3_9EUKA</name>
<dbReference type="OrthoDB" id="408964at2759"/>
<accession>A0A9P8LMD3</accession>
<dbReference type="InterPro" id="IPR036947">
    <property type="entry name" value="POLO_box_dom_sf"/>
</dbReference>
<reference evidence="10 11" key="1">
    <citation type="journal article" date="2014" name="PLoS Genet.">
        <title>The Genome of Spironucleus salmonicida Highlights a Fish Pathogen Adapted to Fluctuating Environments.</title>
        <authorList>
            <person name="Xu F."/>
            <person name="Jerlstrom-Hultqvist J."/>
            <person name="Einarsson E."/>
            <person name="Astvaldsson A."/>
            <person name="Svard S.G."/>
            <person name="Andersson J.O."/>
        </authorList>
    </citation>
    <scope>NUCLEOTIDE SEQUENCE [LARGE SCALE GENOMIC DNA]</scope>
    <source>
        <strain evidence="10 11">ATCC 50377</strain>
    </source>
</reference>
<dbReference type="Gene3D" id="3.30.1120.30">
    <property type="entry name" value="POLO box domain"/>
    <property type="match status" value="1"/>
</dbReference>
<feature type="domain" description="Protein kinase" evidence="8">
    <location>
        <begin position="49"/>
        <end position="365"/>
    </location>
</feature>
<dbReference type="SUPFAM" id="SSF82615">
    <property type="entry name" value="Polo-box domain"/>
    <property type="match status" value="2"/>
</dbReference>
<dbReference type="Gene3D" id="1.10.510.10">
    <property type="entry name" value="Transferase(Phosphotransferase) domain 1"/>
    <property type="match status" value="1"/>
</dbReference>
<organism evidence="10 11">
    <name type="scientific">Spironucleus salmonicida</name>
    <dbReference type="NCBI Taxonomy" id="348837"/>
    <lineage>
        <taxon>Eukaryota</taxon>
        <taxon>Metamonada</taxon>
        <taxon>Diplomonadida</taxon>
        <taxon>Hexamitidae</taxon>
        <taxon>Hexamitinae</taxon>
        <taxon>Spironucleus</taxon>
    </lineage>
</organism>
<evidence type="ECO:0000256" key="2">
    <source>
        <dbReference type="ARBA" id="ARBA00022679"/>
    </source>
</evidence>
<dbReference type="Proteomes" id="UP000018208">
    <property type="component" value="Unassembled WGS sequence"/>
</dbReference>
<keyword evidence="11" id="KW-1185">Reference proteome</keyword>
<dbReference type="InterPro" id="IPR011009">
    <property type="entry name" value="Kinase-like_dom_sf"/>
</dbReference>
<dbReference type="GO" id="GO:0004674">
    <property type="term" value="F:protein serine/threonine kinase activity"/>
    <property type="evidence" value="ECO:0007669"/>
    <property type="project" value="UniProtKB-KW"/>
</dbReference>
<dbReference type="SUPFAM" id="SSF56112">
    <property type="entry name" value="Protein kinase-like (PK-like)"/>
    <property type="match status" value="1"/>
</dbReference>
<dbReference type="EMBL" id="AUWU02000007">
    <property type="protein sequence ID" value="KAH0570684.1"/>
    <property type="molecule type" value="Genomic_DNA"/>
</dbReference>
<dbReference type="PROSITE" id="PS50078">
    <property type="entry name" value="POLO_BOX"/>
    <property type="match status" value="1"/>
</dbReference>
<keyword evidence="1 7" id="KW-0723">Serine/threonine-protein kinase</keyword>
<evidence type="ECO:0000313" key="11">
    <source>
        <dbReference type="Proteomes" id="UP000018208"/>
    </source>
</evidence>
<keyword evidence="3 6" id="KW-0547">Nucleotide-binding</keyword>
<dbReference type="InterPro" id="IPR000959">
    <property type="entry name" value="POLO_box_dom"/>
</dbReference>
<evidence type="ECO:0000259" key="9">
    <source>
        <dbReference type="PROSITE" id="PS50078"/>
    </source>
</evidence>
<dbReference type="Pfam" id="PF00069">
    <property type="entry name" value="Pkinase"/>
    <property type="match status" value="2"/>
</dbReference>
<dbReference type="GO" id="GO:0005524">
    <property type="term" value="F:ATP binding"/>
    <property type="evidence" value="ECO:0007669"/>
    <property type="project" value="UniProtKB-UniRule"/>
</dbReference>
<dbReference type="InterPro" id="IPR008271">
    <property type="entry name" value="Ser/Thr_kinase_AS"/>
</dbReference>
<dbReference type="InterPro" id="IPR000719">
    <property type="entry name" value="Prot_kinase_dom"/>
</dbReference>
<evidence type="ECO:0000259" key="8">
    <source>
        <dbReference type="PROSITE" id="PS50011"/>
    </source>
</evidence>
<dbReference type="GO" id="GO:0007052">
    <property type="term" value="P:mitotic spindle organization"/>
    <property type="evidence" value="ECO:0007669"/>
    <property type="project" value="TreeGrafter"/>
</dbReference>
<feature type="binding site" evidence="6">
    <location>
        <position position="78"/>
    </location>
    <ligand>
        <name>ATP</name>
        <dbReference type="ChEBI" id="CHEBI:30616"/>
    </ligand>
</feature>
<dbReference type="GO" id="GO:0000922">
    <property type="term" value="C:spindle pole"/>
    <property type="evidence" value="ECO:0007669"/>
    <property type="project" value="TreeGrafter"/>
</dbReference>
<gene>
    <name evidence="10" type="ORF">SS50377_26970</name>
</gene>
<protein>
    <recommendedName>
        <fullName evidence="7">Serine/threonine-protein kinase PLK</fullName>
        <ecNumber evidence="7">2.7.11.21</ecNumber>
    </recommendedName>
    <alternativeName>
        <fullName evidence="7">Polo-like kinase</fullName>
    </alternativeName>
</protein>
<dbReference type="PANTHER" id="PTHR24345">
    <property type="entry name" value="SERINE/THREONINE-PROTEIN KINASE PLK"/>
    <property type="match status" value="1"/>
</dbReference>
<proteinExistence type="inferred from homology"/>
<dbReference type="CDD" id="cd13118">
    <property type="entry name" value="POLO_box_1"/>
    <property type="match status" value="1"/>
</dbReference>
<evidence type="ECO:0000313" key="10">
    <source>
        <dbReference type="EMBL" id="KAH0570684.1"/>
    </source>
</evidence>
<keyword evidence="4 7" id="KW-0418">Kinase</keyword>
<keyword evidence="2 7" id="KW-0808">Transferase</keyword>
<dbReference type="Pfam" id="PF00659">
    <property type="entry name" value="POLO_box"/>
    <property type="match status" value="1"/>
</dbReference>